<reference evidence="1" key="1">
    <citation type="journal article" date="2018" name="DNA Res.">
        <title>Multiple hybrid de novo genome assembly of finger millet, an orphan allotetraploid crop.</title>
        <authorList>
            <person name="Hatakeyama M."/>
            <person name="Aluri S."/>
            <person name="Balachadran M.T."/>
            <person name="Sivarajan S.R."/>
            <person name="Patrignani A."/>
            <person name="Gruter S."/>
            <person name="Poveda L."/>
            <person name="Shimizu-Inatsugi R."/>
            <person name="Baeten J."/>
            <person name="Francoijs K.J."/>
            <person name="Nataraja K.N."/>
            <person name="Reddy Y.A.N."/>
            <person name="Phadnis S."/>
            <person name="Ravikumar R.L."/>
            <person name="Schlapbach R."/>
            <person name="Sreeman S.M."/>
            <person name="Shimizu K.K."/>
        </authorList>
    </citation>
    <scope>NUCLEOTIDE SEQUENCE</scope>
</reference>
<dbReference type="EMBL" id="BQKI01000015">
    <property type="protein sequence ID" value="GJN08954.1"/>
    <property type="molecule type" value="Genomic_DNA"/>
</dbReference>
<evidence type="ECO:0000313" key="2">
    <source>
        <dbReference type="Proteomes" id="UP001054889"/>
    </source>
</evidence>
<reference evidence="1" key="2">
    <citation type="submission" date="2021-12" db="EMBL/GenBank/DDBJ databases">
        <title>Resequencing data analysis of finger millet.</title>
        <authorList>
            <person name="Hatakeyama M."/>
            <person name="Aluri S."/>
            <person name="Balachadran M.T."/>
            <person name="Sivarajan S.R."/>
            <person name="Poveda L."/>
            <person name="Shimizu-Inatsugi R."/>
            <person name="Schlapbach R."/>
            <person name="Sreeman S.M."/>
            <person name="Shimizu K.K."/>
        </authorList>
    </citation>
    <scope>NUCLEOTIDE SEQUENCE</scope>
</reference>
<accession>A0AAV5DDA2</accession>
<dbReference type="Proteomes" id="UP001054889">
    <property type="component" value="Unassembled WGS sequence"/>
</dbReference>
<comment type="caution">
    <text evidence="1">The sequence shown here is derived from an EMBL/GenBank/DDBJ whole genome shotgun (WGS) entry which is preliminary data.</text>
</comment>
<evidence type="ECO:0000313" key="1">
    <source>
        <dbReference type="EMBL" id="GJN08954.1"/>
    </source>
</evidence>
<keyword evidence="2" id="KW-1185">Reference proteome</keyword>
<dbReference type="AlphaFoldDB" id="A0AAV5DDA2"/>
<name>A0AAV5DDA2_ELECO</name>
<sequence>MNLYAQGMVPRMGEVVVALYHANVGAFSEFSANYCDNWRKGAVVDLSLGLGRLFEVRTFVYSDYRMFLTWHMPDNFAVNYDVYLMTRIHKMLLCS</sequence>
<organism evidence="1 2">
    <name type="scientific">Eleusine coracana subsp. coracana</name>
    <dbReference type="NCBI Taxonomy" id="191504"/>
    <lineage>
        <taxon>Eukaryota</taxon>
        <taxon>Viridiplantae</taxon>
        <taxon>Streptophyta</taxon>
        <taxon>Embryophyta</taxon>
        <taxon>Tracheophyta</taxon>
        <taxon>Spermatophyta</taxon>
        <taxon>Magnoliopsida</taxon>
        <taxon>Liliopsida</taxon>
        <taxon>Poales</taxon>
        <taxon>Poaceae</taxon>
        <taxon>PACMAD clade</taxon>
        <taxon>Chloridoideae</taxon>
        <taxon>Cynodonteae</taxon>
        <taxon>Eleusininae</taxon>
        <taxon>Eleusine</taxon>
    </lineage>
</organism>
<protein>
    <submittedName>
        <fullName evidence="1">Uncharacterized protein</fullName>
    </submittedName>
</protein>
<proteinExistence type="predicted"/>
<gene>
    <name evidence="1" type="primary">ga26916</name>
    <name evidence="1" type="ORF">PR202_ga26916</name>
</gene>